<keyword evidence="4" id="KW-1185">Reference proteome</keyword>
<accession>A0A1W0X1J9</accession>
<name>A0A1W0X1J9_HYPEX</name>
<keyword evidence="2" id="KW-1133">Transmembrane helix</keyword>
<evidence type="ECO:0000256" key="1">
    <source>
        <dbReference type="SAM" id="MobiDB-lite"/>
    </source>
</evidence>
<organism evidence="3 4">
    <name type="scientific">Hypsibius exemplaris</name>
    <name type="common">Freshwater tardigrade</name>
    <dbReference type="NCBI Taxonomy" id="2072580"/>
    <lineage>
        <taxon>Eukaryota</taxon>
        <taxon>Metazoa</taxon>
        <taxon>Ecdysozoa</taxon>
        <taxon>Tardigrada</taxon>
        <taxon>Eutardigrada</taxon>
        <taxon>Parachela</taxon>
        <taxon>Hypsibioidea</taxon>
        <taxon>Hypsibiidae</taxon>
        <taxon>Hypsibius</taxon>
    </lineage>
</organism>
<dbReference type="AlphaFoldDB" id="A0A1W0X1J9"/>
<dbReference type="EMBL" id="MTYJ01000023">
    <property type="protein sequence ID" value="OQV21377.1"/>
    <property type="molecule type" value="Genomic_DNA"/>
</dbReference>
<feature type="transmembrane region" description="Helical" evidence="2">
    <location>
        <begin position="291"/>
        <end position="312"/>
    </location>
</feature>
<dbReference type="OrthoDB" id="10646225at2759"/>
<sequence>MGARAKSGLGTMMIVNCATEERGRKAQGDGLLRSINFRTTFINHPAQPAASSYFHQKCQKLSHPVTMSSSASSNFIAICTLFSTLLIATTPTSAAAGDLTNAGYFLADEQPLQPRLSIKSGGKAITRNVRRIQDLSAVSGSSTIHVVWNTTPARLDGLGIAQSACCSFTLLSVYPVSDSSGRTRSSAEDASVVLILPSNITEHTFHASTLRETAPNGGGPSLSRNREDGPSLSQISGSGPSLSQKRQTDKYLVCVQIWHRSRGGEKKLDEDCVAAQFLTEDSSGWNSNRNIFIIFIVVIAVNVVLIVTLVLVRHYRRGATRRSALPFAVKKWWKDVSDVLQEHGSARTEVLQENVRGEVNNGLSVVSNGHPIQAPLNNVMYTHNGRYQYPMPFYYNGPTIMRPVMENLYYGTEGVPSNAAGQPQQPQWEYSYVRQQQPPLPHNQIYYTRNGLFSGAAQTATV</sequence>
<keyword evidence="2" id="KW-0472">Membrane</keyword>
<reference evidence="4" key="1">
    <citation type="submission" date="2017-01" db="EMBL/GenBank/DDBJ databases">
        <title>Comparative genomics of anhydrobiosis in the tardigrade Hypsibius dujardini.</title>
        <authorList>
            <person name="Yoshida Y."/>
            <person name="Koutsovoulos G."/>
            <person name="Laetsch D."/>
            <person name="Stevens L."/>
            <person name="Kumar S."/>
            <person name="Horikawa D."/>
            <person name="Ishino K."/>
            <person name="Komine S."/>
            <person name="Tomita M."/>
            <person name="Blaxter M."/>
            <person name="Arakawa K."/>
        </authorList>
    </citation>
    <scope>NUCLEOTIDE SEQUENCE [LARGE SCALE GENOMIC DNA]</scope>
    <source>
        <strain evidence="4">Z151</strain>
    </source>
</reference>
<keyword evidence="2" id="KW-0812">Transmembrane</keyword>
<dbReference type="Proteomes" id="UP000192578">
    <property type="component" value="Unassembled WGS sequence"/>
</dbReference>
<feature type="compositionally biased region" description="Polar residues" evidence="1">
    <location>
        <begin position="231"/>
        <end position="244"/>
    </location>
</feature>
<feature type="region of interest" description="Disordered" evidence="1">
    <location>
        <begin position="206"/>
        <end position="244"/>
    </location>
</feature>
<evidence type="ECO:0000313" key="4">
    <source>
        <dbReference type="Proteomes" id="UP000192578"/>
    </source>
</evidence>
<proteinExistence type="predicted"/>
<evidence type="ECO:0000313" key="3">
    <source>
        <dbReference type="EMBL" id="OQV21377.1"/>
    </source>
</evidence>
<gene>
    <name evidence="3" type="ORF">BV898_04586</name>
</gene>
<comment type="caution">
    <text evidence="3">The sequence shown here is derived from an EMBL/GenBank/DDBJ whole genome shotgun (WGS) entry which is preliminary data.</text>
</comment>
<protein>
    <submittedName>
        <fullName evidence="3">Uncharacterized protein</fullName>
    </submittedName>
</protein>
<evidence type="ECO:0000256" key="2">
    <source>
        <dbReference type="SAM" id="Phobius"/>
    </source>
</evidence>